<evidence type="ECO:0000256" key="1">
    <source>
        <dbReference type="SAM" id="Phobius"/>
    </source>
</evidence>
<evidence type="ECO:0008006" key="4">
    <source>
        <dbReference type="Google" id="ProtNLM"/>
    </source>
</evidence>
<name>A0A0F6YJT6_9BACT</name>
<dbReference type="EMBL" id="CP011125">
    <property type="protein sequence ID" value="AKF08195.1"/>
    <property type="molecule type" value="Genomic_DNA"/>
</dbReference>
<feature type="transmembrane region" description="Helical" evidence="1">
    <location>
        <begin position="155"/>
        <end position="172"/>
    </location>
</feature>
<feature type="transmembrane region" description="Helical" evidence="1">
    <location>
        <begin position="424"/>
        <end position="443"/>
    </location>
</feature>
<feature type="transmembrane region" description="Helical" evidence="1">
    <location>
        <begin position="192"/>
        <end position="211"/>
    </location>
</feature>
<proteinExistence type="predicted"/>
<dbReference type="STRING" id="927083.DB32_005344"/>
<organism evidence="2 3">
    <name type="scientific">Sandaracinus amylolyticus</name>
    <dbReference type="NCBI Taxonomy" id="927083"/>
    <lineage>
        <taxon>Bacteria</taxon>
        <taxon>Pseudomonadati</taxon>
        <taxon>Myxococcota</taxon>
        <taxon>Polyangia</taxon>
        <taxon>Polyangiales</taxon>
        <taxon>Sandaracinaceae</taxon>
        <taxon>Sandaracinus</taxon>
    </lineage>
</organism>
<dbReference type="KEGG" id="samy:DB32_005344"/>
<feature type="transmembrane region" description="Helical" evidence="1">
    <location>
        <begin position="361"/>
        <end position="380"/>
    </location>
</feature>
<dbReference type="RefSeq" id="WP_053235364.1">
    <property type="nucleotide sequence ID" value="NZ_CP011125.1"/>
</dbReference>
<dbReference type="OrthoDB" id="3362857at2"/>
<gene>
    <name evidence="2" type="ORF">DB32_005344</name>
</gene>
<dbReference type="Pfam" id="PF26314">
    <property type="entry name" value="MptA_B_family"/>
    <property type="match status" value="1"/>
</dbReference>
<feature type="transmembrane region" description="Helical" evidence="1">
    <location>
        <begin position="34"/>
        <end position="51"/>
    </location>
</feature>
<dbReference type="Proteomes" id="UP000034883">
    <property type="component" value="Chromosome"/>
</dbReference>
<keyword evidence="1" id="KW-0812">Transmembrane</keyword>
<keyword evidence="1" id="KW-1133">Transmembrane helix</keyword>
<dbReference type="AlphaFoldDB" id="A0A0F6YJT6"/>
<feature type="transmembrane region" description="Helical" evidence="1">
    <location>
        <begin position="218"/>
        <end position="242"/>
    </location>
</feature>
<reference evidence="2 3" key="1">
    <citation type="submission" date="2015-03" db="EMBL/GenBank/DDBJ databases">
        <title>Genome assembly of Sandaracinus amylolyticus DSM 53668.</title>
        <authorList>
            <person name="Sharma G."/>
            <person name="Subramanian S."/>
        </authorList>
    </citation>
    <scope>NUCLEOTIDE SEQUENCE [LARGE SCALE GENOMIC DNA]</scope>
    <source>
        <strain evidence="2 3">DSM 53668</strain>
    </source>
</reference>
<feature type="transmembrane region" description="Helical" evidence="1">
    <location>
        <begin position="248"/>
        <end position="268"/>
    </location>
</feature>
<keyword evidence="3" id="KW-1185">Reference proteome</keyword>
<evidence type="ECO:0000313" key="3">
    <source>
        <dbReference type="Proteomes" id="UP000034883"/>
    </source>
</evidence>
<feature type="transmembrane region" description="Helical" evidence="1">
    <location>
        <begin position="63"/>
        <end position="82"/>
    </location>
</feature>
<sequence length="477" mass="50615">MTPRRLAYVAALATAALLIVAALGAIRGARASDVVLAIAAAFVPYAGLVWWRLHDDAMRATHVAIGIALVAGLALVCAPPLLSDDVYRYLWDARVLRNGIDPYAYPPTDPALIGLRDALHARINHPDLPTIYPPLAQIVFVIADAIAHAPWSMKLVALIAHLATTLVVARLAPERAPLHALNPLALEEAALGGHVDAFAGLFLVLAVLAMARSAWSRAALAIASATAIKLVGLVLVPLLALAPRARGAIAISISIIVGVSVLAPVSLAGHARDDTSGLGHYARRWRGNEGGFVVLAEGSRLALEGLGRVSGAPPGWIRLPFLAPVIARVRGTPLDPRATMLAPKKEVQRPTSFETRHLGDLLARGLALLLVLAVAIAHVRKGSAPLRAARDVVLALLLVAPQVHPWYLAWLLPLEVASGRATGLVWSASMLVAYAPIDVWLVSGTWQESPIARVLEYTFVIVVLCSEHRSDFARTPV</sequence>
<evidence type="ECO:0000313" key="2">
    <source>
        <dbReference type="EMBL" id="AKF08195.1"/>
    </source>
</evidence>
<keyword evidence="1" id="KW-0472">Membrane</keyword>
<protein>
    <recommendedName>
        <fullName evidence="4">DUF2029 domain-containing protein</fullName>
    </recommendedName>
</protein>
<accession>A0A0F6YJT6</accession>
<feature type="transmembrane region" description="Helical" evidence="1">
    <location>
        <begin position="392"/>
        <end position="412"/>
    </location>
</feature>